<evidence type="ECO:0000313" key="1">
    <source>
        <dbReference type="EMBL" id="SEP43592.1"/>
    </source>
</evidence>
<accession>A0A1H8XV02</accession>
<dbReference type="PANTHER" id="PTHR43864:SF2">
    <property type="entry name" value="PUR OPERON REPRESSOR"/>
    <property type="match status" value="1"/>
</dbReference>
<name>A0A1H8XV02_9PSEU</name>
<evidence type="ECO:0000313" key="2">
    <source>
        <dbReference type="Proteomes" id="UP000198582"/>
    </source>
</evidence>
<organism evidence="1 2">
    <name type="scientific">Amycolatopsis saalfeldensis</name>
    <dbReference type="NCBI Taxonomy" id="394193"/>
    <lineage>
        <taxon>Bacteria</taxon>
        <taxon>Bacillati</taxon>
        <taxon>Actinomycetota</taxon>
        <taxon>Actinomycetes</taxon>
        <taxon>Pseudonocardiales</taxon>
        <taxon>Pseudonocardiaceae</taxon>
        <taxon>Amycolatopsis</taxon>
    </lineage>
</organism>
<dbReference type="STRING" id="394193.SAMN04489732_10966"/>
<dbReference type="AlphaFoldDB" id="A0A1H8XV02"/>
<reference evidence="1 2" key="1">
    <citation type="submission" date="2016-10" db="EMBL/GenBank/DDBJ databases">
        <authorList>
            <person name="de Groot N.N."/>
        </authorList>
    </citation>
    <scope>NUCLEOTIDE SEQUENCE [LARGE SCALE GENOMIC DNA]</scope>
    <source>
        <strain evidence="1 2">DSM 44993</strain>
    </source>
</reference>
<dbReference type="InterPro" id="IPR000836">
    <property type="entry name" value="PRTase_dom"/>
</dbReference>
<dbReference type="Proteomes" id="UP000198582">
    <property type="component" value="Unassembled WGS sequence"/>
</dbReference>
<sequence length="181" mass="20404">MSNQLRTRLRAATVWHGDRTDDHWYADVTGWWRAPGLLQDLGPALGALFEDERPTVVLGPESRGCLLGPLVALHFGVGFVEVRKNRGPSCDSDAWRRRTTPPDYRDRHLDLGFRKRLVSASDRVLMVDEWIETGGQALGVQGLFEDAEATWLGLATVVDGLRSNEFRRRLGLRSLVNLRDL</sequence>
<keyword evidence="2" id="KW-1185">Reference proteome</keyword>
<dbReference type="InterPro" id="IPR029057">
    <property type="entry name" value="PRTase-like"/>
</dbReference>
<keyword evidence="1" id="KW-0808">Transferase</keyword>
<dbReference type="GO" id="GO:0016757">
    <property type="term" value="F:glycosyltransferase activity"/>
    <property type="evidence" value="ECO:0007669"/>
    <property type="project" value="UniProtKB-KW"/>
</dbReference>
<dbReference type="Gene3D" id="3.40.50.2020">
    <property type="match status" value="1"/>
</dbReference>
<dbReference type="CDD" id="cd06223">
    <property type="entry name" value="PRTases_typeI"/>
    <property type="match status" value="1"/>
</dbReference>
<gene>
    <name evidence="1" type="ORF">SAMN04489732_10966</name>
</gene>
<dbReference type="InterPro" id="IPR050118">
    <property type="entry name" value="Pur/Pyrimidine_PRTase"/>
</dbReference>
<keyword evidence="1" id="KW-0328">Glycosyltransferase</keyword>
<proteinExistence type="predicted"/>
<dbReference type="RefSeq" id="WP_245787420.1">
    <property type="nucleotide sequence ID" value="NZ_FOEF01000009.1"/>
</dbReference>
<protein>
    <submittedName>
        <fullName evidence="1">Adenine phosphoribosyltransferase</fullName>
    </submittedName>
</protein>
<dbReference type="SUPFAM" id="SSF53271">
    <property type="entry name" value="PRTase-like"/>
    <property type="match status" value="1"/>
</dbReference>
<dbReference type="EMBL" id="FOEF01000009">
    <property type="protein sequence ID" value="SEP43592.1"/>
    <property type="molecule type" value="Genomic_DNA"/>
</dbReference>
<dbReference type="PANTHER" id="PTHR43864">
    <property type="entry name" value="HYPOXANTHINE/GUANINE PHOSPHORIBOSYLTRANSFERASE"/>
    <property type="match status" value="1"/>
</dbReference>